<reference evidence="8 9" key="1">
    <citation type="journal article" date="2011" name="Nat. Genet.">
        <title>The genome of the mesopolyploid crop species Brassica rapa.</title>
        <authorList>
            <consortium name="Brassica rapa Genome Sequencing Project Consortium"/>
            <person name="Wang X."/>
            <person name="Wang H."/>
            <person name="Wang J."/>
            <person name="Sun R."/>
            <person name="Wu J."/>
            <person name="Liu S."/>
            <person name="Bai Y."/>
            <person name="Mun J.H."/>
            <person name="Bancroft I."/>
            <person name="Cheng F."/>
            <person name="Huang S."/>
            <person name="Li X."/>
            <person name="Hua W."/>
            <person name="Wang J."/>
            <person name="Wang X."/>
            <person name="Freeling M."/>
            <person name="Pires J.C."/>
            <person name="Paterson A.H."/>
            <person name="Chalhoub B."/>
            <person name="Wang B."/>
            <person name="Hayward A."/>
            <person name="Sharpe A.G."/>
            <person name="Park B.S."/>
            <person name="Weisshaar B."/>
            <person name="Liu B."/>
            <person name="Li B."/>
            <person name="Liu B."/>
            <person name="Tong C."/>
            <person name="Song C."/>
            <person name="Duran C."/>
            <person name="Peng C."/>
            <person name="Geng C."/>
            <person name="Koh C."/>
            <person name="Lin C."/>
            <person name="Edwards D."/>
            <person name="Mu D."/>
            <person name="Shen D."/>
            <person name="Soumpourou E."/>
            <person name="Li F."/>
            <person name="Fraser F."/>
            <person name="Conant G."/>
            <person name="Lassalle G."/>
            <person name="King G.J."/>
            <person name="Bonnema G."/>
            <person name="Tang H."/>
            <person name="Wang H."/>
            <person name="Belcram H."/>
            <person name="Zhou H."/>
            <person name="Hirakawa H."/>
            <person name="Abe H."/>
            <person name="Guo H."/>
            <person name="Wang H."/>
            <person name="Jin H."/>
            <person name="Parkin I.A."/>
            <person name="Batley J."/>
            <person name="Kim J.S."/>
            <person name="Just J."/>
            <person name="Li J."/>
            <person name="Xu J."/>
            <person name="Deng J."/>
            <person name="Kim J.A."/>
            <person name="Li J."/>
            <person name="Yu J."/>
            <person name="Meng J."/>
            <person name="Wang J."/>
            <person name="Min J."/>
            <person name="Poulain J."/>
            <person name="Wang J."/>
            <person name="Hatakeyama K."/>
            <person name="Wu K."/>
            <person name="Wang L."/>
            <person name="Fang L."/>
            <person name="Trick M."/>
            <person name="Links M.G."/>
            <person name="Zhao M."/>
            <person name="Jin M."/>
            <person name="Ramchiary N."/>
            <person name="Drou N."/>
            <person name="Berkman P.J."/>
            <person name="Cai Q."/>
            <person name="Huang Q."/>
            <person name="Li R."/>
            <person name="Tabata S."/>
            <person name="Cheng S."/>
            <person name="Zhang S."/>
            <person name="Zhang S."/>
            <person name="Huang S."/>
            <person name="Sato S."/>
            <person name="Sun S."/>
            <person name="Kwon S.J."/>
            <person name="Choi S.R."/>
            <person name="Lee T.H."/>
            <person name="Fan W."/>
            <person name="Zhao X."/>
            <person name="Tan X."/>
            <person name="Xu X."/>
            <person name="Wang Y."/>
            <person name="Qiu Y."/>
            <person name="Yin Y."/>
            <person name="Li Y."/>
            <person name="Du Y."/>
            <person name="Liao Y."/>
            <person name="Lim Y."/>
            <person name="Narusaka Y."/>
            <person name="Wang Y."/>
            <person name="Wang Z."/>
            <person name="Li Z."/>
            <person name="Wang Z."/>
            <person name="Xiong Z."/>
            <person name="Zhang Z."/>
        </authorList>
    </citation>
    <scope>NUCLEOTIDE SEQUENCE [LARGE SCALE GENOMIC DNA]</scope>
    <source>
        <strain evidence="8 9">cv. Chiifu-401-42</strain>
    </source>
</reference>
<dbReference type="InParanoid" id="M4EFN3"/>
<name>M4EFN3_BRACM</name>
<accession>M4EFN3</accession>
<evidence type="ECO:0000313" key="8">
    <source>
        <dbReference type="EnsemblPlants" id="Bra027595.1-P"/>
    </source>
</evidence>
<keyword evidence="3" id="KW-0611">Plant defense</keyword>
<keyword evidence="9" id="KW-1185">Reference proteome</keyword>
<dbReference type="FunFam" id="3.80.10.10:FF:000386">
    <property type="entry name" value="Disease resistance protein RPS4"/>
    <property type="match status" value="1"/>
</dbReference>
<dbReference type="InterPro" id="IPR032675">
    <property type="entry name" value="LRR_dom_sf"/>
</dbReference>
<dbReference type="AlphaFoldDB" id="M4EFN3"/>
<dbReference type="SMR" id="M4EFN3"/>
<dbReference type="PANTHER" id="PTHR11017">
    <property type="entry name" value="LEUCINE-RICH REPEAT-CONTAINING PROTEIN"/>
    <property type="match status" value="1"/>
</dbReference>
<dbReference type="PANTHER" id="PTHR11017:SF549">
    <property type="entry name" value="DISEASE RESISTANCE PROTEIN RPP2A"/>
    <property type="match status" value="1"/>
</dbReference>
<dbReference type="GO" id="GO:0043531">
    <property type="term" value="F:ADP binding"/>
    <property type="evidence" value="ECO:0007669"/>
    <property type="project" value="InterPro"/>
</dbReference>
<evidence type="ECO:0000259" key="7">
    <source>
        <dbReference type="Pfam" id="PF23286"/>
    </source>
</evidence>
<dbReference type="OMA" id="ARNMEES"/>
<feature type="domain" description="Disease resistance protein Roq1-like winged-helix" evidence="6">
    <location>
        <begin position="532"/>
        <end position="602"/>
    </location>
</feature>
<dbReference type="InterPro" id="IPR058192">
    <property type="entry name" value="WHD_ROQ1-like"/>
</dbReference>
<sequence length="916" mass="103957">MEGSDKKLARNMEESWEGDEGYISSSLAIMDSSESLNIGQKNNLFNTLVMRLKFLSAKVNYRFINPVLGGPRSFIRHLCKLSTCLVDWSVRDPCTLDDINLQEEEVLPKSNTLNDIQRWLQSLVLPSCDNPVQPCVCVISCGGHHVDAGEVLFIDEIIIELQKRAITSLRYDLVTDTGTRMPGLHTLYGVFLLFISKNYTSGESLDKLVTLTEYQKANGLLLIPIFYKVTPSEFPKFFTEERLLQLDDSVQIRRVQKWKEAMNELALSDDCKWIFGNDSILPEEIVRYARLRLLCISSQNVTRMYSSLNSWQPTDMQMIGVWGMPGIGKTTVAGEVYRRLAPGYDSCYFLQDFHRMYQTKGLSHIRDEFFSKLFGDGKFVIDACDTKPSFLKDRFQNKTVLVVIDDVRNARDVEALVGGFDWFSRGHLVILTSRNRQVLVQCKVKELYAIQKLSQYESSQLLSLCIPGQYESMLNSELVRYATGIPLVLKVLGLTPATKQCAASEKEHMQILRQNPPPEIQDAFRRSFDGLNEDEKNIFLDLACFFRGENRSYVIQILDGCGYFTELGIYGLIDESLIDPLDNMNKMSNMFQDMGQFAVCEESKEPGKRSRLWDANEVAEVLTNNSGTEALEGIFMDMSNLTCELSPTIFERTYRLRLLKLYCSLSGNHCNLFLPRGLDSLPDELRLLHWERYPLRSLPRNFNPKKLVELNMPYSKMEKLWKGTKNLEKLKMIRLSHSQYLTKIPRLSKALNLEHIDLEGCTSLVKISSSVKHLGKLVSLNLRDCSRLQTLPVMIHLESLEVLNLSGCSNLEEIKDYAPNLKELYLAGTAIREIPSSIEKLTGLVTLDMENCNQLLQLPLGISNLKAMLTLKLSGCSKQNSLPNLDATILIGSGHLNTVTTMEVPAALVQHSTIQD</sequence>
<dbReference type="EnsemblPlants" id="Bra027595.1">
    <property type="protein sequence ID" value="Bra027595.1-P"/>
    <property type="gene ID" value="Bra027595"/>
</dbReference>
<evidence type="ECO:0008006" key="10">
    <source>
        <dbReference type="Google" id="ProtNLM"/>
    </source>
</evidence>
<reference evidence="8" key="3">
    <citation type="submission" date="2023-03" db="UniProtKB">
        <authorList>
            <consortium name="EnsemblPlants"/>
        </authorList>
    </citation>
    <scope>IDENTIFICATION</scope>
    <source>
        <strain evidence="8">cv. Chiifu-401-42</strain>
    </source>
</reference>
<dbReference type="InterPro" id="IPR002182">
    <property type="entry name" value="NB-ARC"/>
</dbReference>
<dbReference type="Gene3D" id="3.40.50.10140">
    <property type="entry name" value="Toll/interleukin-1 receptor homology (TIR) domain"/>
    <property type="match status" value="1"/>
</dbReference>
<dbReference type="HOGENOM" id="CLU_317936_0_0_1"/>
<organism evidence="8 9">
    <name type="scientific">Brassica campestris</name>
    <name type="common">Field mustard</name>
    <dbReference type="NCBI Taxonomy" id="3711"/>
    <lineage>
        <taxon>Eukaryota</taxon>
        <taxon>Viridiplantae</taxon>
        <taxon>Streptophyta</taxon>
        <taxon>Embryophyta</taxon>
        <taxon>Tracheophyta</taxon>
        <taxon>Spermatophyta</taxon>
        <taxon>Magnoliopsida</taxon>
        <taxon>eudicotyledons</taxon>
        <taxon>Gunneridae</taxon>
        <taxon>Pentapetalae</taxon>
        <taxon>rosids</taxon>
        <taxon>malvids</taxon>
        <taxon>Brassicales</taxon>
        <taxon>Brassicaceae</taxon>
        <taxon>Brassiceae</taxon>
        <taxon>Brassica</taxon>
    </lineage>
</organism>
<evidence type="ECO:0000313" key="9">
    <source>
        <dbReference type="Proteomes" id="UP000011750"/>
    </source>
</evidence>
<feature type="domain" description="Disease resistance protein RPS4B/Roq1-like leucine-rich repeats" evidence="7">
    <location>
        <begin position="797"/>
        <end position="878"/>
    </location>
</feature>
<dbReference type="Pfam" id="PF01582">
    <property type="entry name" value="TIR"/>
    <property type="match status" value="1"/>
</dbReference>
<dbReference type="InterPro" id="IPR036390">
    <property type="entry name" value="WH_DNA-bd_sf"/>
</dbReference>
<dbReference type="STRING" id="51351.M4EFN3"/>
<dbReference type="InterPro" id="IPR027417">
    <property type="entry name" value="P-loop_NTPase"/>
</dbReference>
<evidence type="ECO:0000259" key="6">
    <source>
        <dbReference type="Pfam" id="PF23282"/>
    </source>
</evidence>
<evidence type="ECO:0000256" key="3">
    <source>
        <dbReference type="ARBA" id="ARBA00022821"/>
    </source>
</evidence>
<reference evidence="8 9" key="2">
    <citation type="journal article" date="2018" name="Hortic Res">
        <title>Improved Brassica rapa reference genome by single-molecule sequencing and chromosome conformation capture technologies.</title>
        <authorList>
            <person name="Zhang L."/>
            <person name="Cai X."/>
            <person name="Wu J."/>
            <person name="Liu M."/>
            <person name="Grob S."/>
            <person name="Cheng F."/>
            <person name="Liang J."/>
            <person name="Cai C."/>
            <person name="Liu Z."/>
            <person name="Liu B."/>
            <person name="Wang F."/>
            <person name="Li S."/>
            <person name="Liu F."/>
            <person name="Li X."/>
            <person name="Cheng L."/>
            <person name="Yang W."/>
            <person name="Li M.H."/>
            <person name="Grossniklaus U."/>
            <person name="Zheng H."/>
            <person name="Wang X."/>
        </authorList>
    </citation>
    <scope>NUCLEOTIDE SEQUENCE [LARGE SCALE GENOMIC DNA]</scope>
    <source>
        <strain evidence="8 9">cv. Chiifu-401-42</strain>
    </source>
</reference>
<keyword evidence="1" id="KW-0433">Leucine-rich repeat</keyword>
<evidence type="ECO:0000256" key="1">
    <source>
        <dbReference type="ARBA" id="ARBA00022614"/>
    </source>
</evidence>
<dbReference type="SUPFAM" id="SSF52058">
    <property type="entry name" value="L domain-like"/>
    <property type="match status" value="1"/>
</dbReference>
<evidence type="ECO:0000256" key="2">
    <source>
        <dbReference type="ARBA" id="ARBA00022737"/>
    </source>
</evidence>
<protein>
    <recommendedName>
        <fullName evidence="10">TIR domain-containing protein</fullName>
    </recommendedName>
</protein>
<dbReference type="Pfam" id="PF00931">
    <property type="entry name" value="NB-ARC"/>
    <property type="match status" value="1"/>
</dbReference>
<evidence type="ECO:0000259" key="5">
    <source>
        <dbReference type="Pfam" id="PF01582"/>
    </source>
</evidence>
<dbReference type="Pfam" id="PF23286">
    <property type="entry name" value="LRR_13"/>
    <property type="match status" value="1"/>
</dbReference>
<dbReference type="Pfam" id="PF23282">
    <property type="entry name" value="WHD_ROQ1"/>
    <property type="match status" value="1"/>
</dbReference>
<dbReference type="InterPro" id="IPR058546">
    <property type="entry name" value="RPS4B/Roq1-like_LRR"/>
</dbReference>
<dbReference type="InterPro" id="IPR011713">
    <property type="entry name" value="Leu-rich_rpt_3"/>
</dbReference>
<dbReference type="InterPro" id="IPR035897">
    <property type="entry name" value="Toll_tir_struct_dom_sf"/>
</dbReference>
<dbReference type="Gene3D" id="3.40.50.300">
    <property type="entry name" value="P-loop containing nucleotide triphosphate hydrolases"/>
    <property type="match status" value="1"/>
</dbReference>
<dbReference type="Pfam" id="PF07725">
    <property type="entry name" value="LRR_3"/>
    <property type="match status" value="1"/>
</dbReference>
<dbReference type="GO" id="GO:0006952">
    <property type="term" value="P:defense response"/>
    <property type="evidence" value="ECO:0007669"/>
    <property type="project" value="UniProtKB-KW"/>
</dbReference>
<dbReference type="Gene3D" id="3.80.10.10">
    <property type="entry name" value="Ribonuclease Inhibitor"/>
    <property type="match status" value="2"/>
</dbReference>
<dbReference type="GO" id="GO:0007165">
    <property type="term" value="P:signal transduction"/>
    <property type="evidence" value="ECO:0007669"/>
    <property type="project" value="InterPro"/>
</dbReference>
<dbReference type="SUPFAM" id="SSF46785">
    <property type="entry name" value="Winged helix' DNA-binding domain"/>
    <property type="match status" value="1"/>
</dbReference>
<feature type="domain" description="TIR" evidence="5">
    <location>
        <begin position="194"/>
        <end position="287"/>
    </location>
</feature>
<evidence type="ECO:0000259" key="4">
    <source>
        <dbReference type="Pfam" id="PF00931"/>
    </source>
</evidence>
<feature type="domain" description="NB-ARC" evidence="4">
    <location>
        <begin position="313"/>
        <end position="463"/>
    </location>
</feature>
<dbReference type="InterPro" id="IPR044974">
    <property type="entry name" value="Disease_R_plants"/>
</dbReference>
<dbReference type="Gramene" id="Bra027595.1">
    <property type="protein sequence ID" value="Bra027595.1-P"/>
    <property type="gene ID" value="Bra027595"/>
</dbReference>
<dbReference type="PRINTS" id="PR00364">
    <property type="entry name" value="DISEASERSIST"/>
</dbReference>
<dbReference type="InterPro" id="IPR000157">
    <property type="entry name" value="TIR_dom"/>
</dbReference>
<keyword evidence="2" id="KW-0677">Repeat</keyword>
<dbReference type="SUPFAM" id="SSF52540">
    <property type="entry name" value="P-loop containing nucleoside triphosphate hydrolases"/>
    <property type="match status" value="1"/>
</dbReference>
<dbReference type="Proteomes" id="UP000011750">
    <property type="component" value="Chromosome A09"/>
</dbReference>
<proteinExistence type="predicted"/>